<proteinExistence type="predicted"/>
<feature type="compositionally biased region" description="Basic and acidic residues" evidence="1">
    <location>
        <begin position="29"/>
        <end position="44"/>
    </location>
</feature>
<keyword evidence="3" id="KW-1185">Reference proteome</keyword>
<protein>
    <submittedName>
        <fullName evidence="2">DUF4023 domain-containing protein</fullName>
    </submittedName>
</protein>
<dbReference type="EMBL" id="QJVJ01000003">
    <property type="protein sequence ID" value="PYI55821.1"/>
    <property type="molecule type" value="Genomic_DNA"/>
</dbReference>
<feature type="region of interest" description="Disordered" evidence="1">
    <location>
        <begin position="1"/>
        <end position="44"/>
    </location>
</feature>
<dbReference type="AlphaFoldDB" id="A0A2V5K8K6"/>
<dbReference type="InterPro" id="IPR025097">
    <property type="entry name" value="DUF4023"/>
</dbReference>
<reference evidence="2 3" key="1">
    <citation type="submission" date="2018-05" db="EMBL/GenBank/DDBJ databases">
        <title>Paenibacillus flagellatus sp. nov., isolated from selenium mineral soil.</title>
        <authorList>
            <person name="Dai X."/>
        </authorList>
    </citation>
    <scope>NUCLEOTIDE SEQUENCE [LARGE SCALE GENOMIC DNA]</scope>
    <source>
        <strain evidence="2 3">DXL2</strain>
    </source>
</reference>
<comment type="caution">
    <text evidence="2">The sequence shown here is derived from an EMBL/GenBank/DDBJ whole genome shotgun (WGS) entry which is preliminary data.</text>
</comment>
<evidence type="ECO:0000313" key="2">
    <source>
        <dbReference type="EMBL" id="PYI55821.1"/>
    </source>
</evidence>
<evidence type="ECO:0000313" key="3">
    <source>
        <dbReference type="Proteomes" id="UP000247476"/>
    </source>
</evidence>
<accession>A0A2V5K8K6</accession>
<evidence type="ECO:0000256" key="1">
    <source>
        <dbReference type="SAM" id="MobiDB-lite"/>
    </source>
</evidence>
<dbReference type="RefSeq" id="WP_110839621.1">
    <property type="nucleotide sequence ID" value="NZ_QJVJ01000003.1"/>
</dbReference>
<gene>
    <name evidence="2" type="ORF">DLM86_08885</name>
</gene>
<dbReference type="OrthoDB" id="2631586at2"/>
<dbReference type="Pfam" id="PF13215">
    <property type="entry name" value="DUF4023"/>
    <property type="match status" value="1"/>
</dbReference>
<dbReference type="Proteomes" id="UP000247476">
    <property type="component" value="Unassembled WGS sequence"/>
</dbReference>
<sequence length="44" mass="5094">MIDDTRSYVNKLHDTQAKDEKNRRTHGNGKPDQKLPGKQKSKDN</sequence>
<organism evidence="2 3">
    <name type="scientific">Paenibacillus flagellatus</name>
    <dbReference type="NCBI Taxonomy" id="2211139"/>
    <lineage>
        <taxon>Bacteria</taxon>
        <taxon>Bacillati</taxon>
        <taxon>Bacillota</taxon>
        <taxon>Bacilli</taxon>
        <taxon>Bacillales</taxon>
        <taxon>Paenibacillaceae</taxon>
        <taxon>Paenibacillus</taxon>
    </lineage>
</organism>
<feature type="compositionally biased region" description="Basic and acidic residues" evidence="1">
    <location>
        <begin position="1"/>
        <end position="22"/>
    </location>
</feature>
<name>A0A2V5K8K6_9BACL</name>